<dbReference type="Proteomes" id="UP000199564">
    <property type="component" value="Unassembled WGS sequence"/>
</dbReference>
<dbReference type="RefSeq" id="WP_091650528.1">
    <property type="nucleotide sequence ID" value="NZ_FOVW01000002.1"/>
</dbReference>
<evidence type="ECO:0000256" key="1">
    <source>
        <dbReference type="SAM" id="SignalP"/>
    </source>
</evidence>
<dbReference type="InterPro" id="IPR008969">
    <property type="entry name" value="CarboxyPept-like_regulatory"/>
</dbReference>
<dbReference type="Gene3D" id="2.60.40.1120">
    <property type="entry name" value="Carboxypeptidase-like, regulatory domain"/>
    <property type="match status" value="1"/>
</dbReference>
<dbReference type="EMBL" id="FOVW01000002">
    <property type="protein sequence ID" value="SFN87573.1"/>
    <property type="molecule type" value="Genomic_DNA"/>
</dbReference>
<dbReference type="SUPFAM" id="SSF49464">
    <property type="entry name" value="Carboxypeptidase regulatory domain-like"/>
    <property type="match status" value="1"/>
</dbReference>
<feature type="chain" id="PRO_5011601482" description="CarboxypepD_reg-like domain-containing protein" evidence="1">
    <location>
        <begin position="19"/>
        <end position="243"/>
    </location>
</feature>
<dbReference type="AlphaFoldDB" id="A0A1I5CKZ2"/>
<name>A0A1I5CKZ2_9BACT</name>
<evidence type="ECO:0008006" key="4">
    <source>
        <dbReference type="Google" id="ProtNLM"/>
    </source>
</evidence>
<reference evidence="3" key="1">
    <citation type="submission" date="2016-10" db="EMBL/GenBank/DDBJ databases">
        <authorList>
            <person name="Varghese N."/>
            <person name="Submissions S."/>
        </authorList>
    </citation>
    <scope>NUCLEOTIDE SEQUENCE [LARGE SCALE GENOMIC DNA]</scope>
    <source>
        <strain evidence="3">DSM 15282</strain>
    </source>
</reference>
<evidence type="ECO:0000313" key="2">
    <source>
        <dbReference type="EMBL" id="SFN87573.1"/>
    </source>
</evidence>
<keyword evidence="3" id="KW-1185">Reference proteome</keyword>
<keyword evidence="1" id="KW-0732">Signal</keyword>
<protein>
    <recommendedName>
        <fullName evidence="4">CarboxypepD_reg-like domain-containing protein</fullName>
    </recommendedName>
</protein>
<dbReference type="STRING" id="226506.SAMN04488519_102306"/>
<evidence type="ECO:0000313" key="3">
    <source>
        <dbReference type="Proteomes" id="UP000199564"/>
    </source>
</evidence>
<organism evidence="2 3">
    <name type="scientific">Algoriphagus ornithinivorans</name>
    <dbReference type="NCBI Taxonomy" id="226506"/>
    <lineage>
        <taxon>Bacteria</taxon>
        <taxon>Pseudomonadati</taxon>
        <taxon>Bacteroidota</taxon>
        <taxon>Cytophagia</taxon>
        <taxon>Cytophagales</taxon>
        <taxon>Cyclobacteriaceae</taxon>
        <taxon>Algoriphagus</taxon>
    </lineage>
</organism>
<proteinExistence type="predicted"/>
<gene>
    <name evidence="2" type="ORF">SAMN04488519_102306</name>
</gene>
<feature type="signal peptide" evidence="1">
    <location>
        <begin position="1"/>
        <end position="18"/>
    </location>
</feature>
<sequence length="243" mass="28360">MRILFLLFFLFLSFSVSAQITYSGNILDSNDKAYLEGVKVEVIGKDHNSLSNSRGYFSVKAFPGDSILISFPGFISQKKVLSAERYFLIELQDKARFLPTFEVKEKPYSYRFKDGRLVLRDENEEELPSRKGEVLVGTKSDDPNGGITISGPISYFTKKARLAREYEQKKIWHARRAGYYEIIESDSIKQELKIKYNLDSASWDQMIIKFNQFHQAHEFLDWSKDRVQRSLFEFFEVESMLSY</sequence>
<accession>A0A1I5CKZ2</accession>